<feature type="region of interest" description="Disordered" evidence="1">
    <location>
        <begin position="41"/>
        <end position="64"/>
    </location>
</feature>
<evidence type="ECO:0000313" key="3">
    <source>
        <dbReference type="Proteomes" id="UP001232163"/>
    </source>
</evidence>
<accession>A0ABT9MEG9</accession>
<comment type="caution">
    <text evidence="2">The sequence shown here is derived from an EMBL/GenBank/DDBJ whole genome shotgun (WGS) entry which is preliminary data.</text>
</comment>
<evidence type="ECO:0000256" key="1">
    <source>
        <dbReference type="SAM" id="MobiDB-lite"/>
    </source>
</evidence>
<dbReference type="RefSeq" id="WP_307466384.1">
    <property type="nucleotide sequence ID" value="NZ_JAURUR010000007.1"/>
</dbReference>
<name>A0ABT9MEG9_9DEIO</name>
<dbReference type="Proteomes" id="UP001232163">
    <property type="component" value="Unassembled WGS sequence"/>
</dbReference>
<reference evidence="2 3" key="1">
    <citation type="submission" date="2023-07" db="EMBL/GenBank/DDBJ databases">
        <title>Genomic Encyclopedia of Type Strains, Phase IV (KMG-IV): sequencing the most valuable type-strain genomes for metagenomic binning, comparative biology and taxonomic classification.</title>
        <authorList>
            <person name="Goeker M."/>
        </authorList>
    </citation>
    <scope>NUCLEOTIDE SEQUENCE [LARGE SCALE GENOMIC DNA]</scope>
    <source>
        <strain evidence="2 3">NIO-1023</strain>
    </source>
</reference>
<organism evidence="2 3">
    <name type="scientific">Deinococcus enclensis</name>
    <dbReference type="NCBI Taxonomy" id="1049582"/>
    <lineage>
        <taxon>Bacteria</taxon>
        <taxon>Thermotogati</taxon>
        <taxon>Deinococcota</taxon>
        <taxon>Deinococci</taxon>
        <taxon>Deinococcales</taxon>
        <taxon>Deinococcaceae</taxon>
        <taxon>Deinococcus</taxon>
    </lineage>
</organism>
<sequence>MDKYKVLYRSTGLLSGREPGDTVELDGVDGKHLEGLGIVQKVAAPKAEPKADAPKTTSKPAAKK</sequence>
<feature type="compositionally biased region" description="Low complexity" evidence="1">
    <location>
        <begin position="54"/>
        <end position="64"/>
    </location>
</feature>
<dbReference type="EMBL" id="JAURUR010000007">
    <property type="protein sequence ID" value="MDP9764876.1"/>
    <property type="molecule type" value="Genomic_DNA"/>
</dbReference>
<evidence type="ECO:0000313" key="2">
    <source>
        <dbReference type="EMBL" id="MDP9764876.1"/>
    </source>
</evidence>
<gene>
    <name evidence="2" type="ORF">QO006_002323</name>
</gene>
<proteinExistence type="predicted"/>
<protein>
    <submittedName>
        <fullName evidence="2">Uncharacterized protein</fullName>
    </submittedName>
</protein>
<keyword evidence="3" id="KW-1185">Reference proteome</keyword>